<dbReference type="Proteomes" id="UP000693946">
    <property type="component" value="Linkage Group LG21"/>
</dbReference>
<organism evidence="1 2">
    <name type="scientific">Solea senegalensis</name>
    <name type="common">Senegalese sole</name>
    <dbReference type="NCBI Taxonomy" id="28829"/>
    <lineage>
        <taxon>Eukaryota</taxon>
        <taxon>Metazoa</taxon>
        <taxon>Chordata</taxon>
        <taxon>Craniata</taxon>
        <taxon>Vertebrata</taxon>
        <taxon>Euteleostomi</taxon>
        <taxon>Actinopterygii</taxon>
        <taxon>Neopterygii</taxon>
        <taxon>Teleostei</taxon>
        <taxon>Neoteleostei</taxon>
        <taxon>Acanthomorphata</taxon>
        <taxon>Carangaria</taxon>
        <taxon>Pleuronectiformes</taxon>
        <taxon>Pleuronectoidei</taxon>
        <taxon>Soleidae</taxon>
        <taxon>Solea</taxon>
    </lineage>
</organism>
<protein>
    <submittedName>
        <fullName evidence="1">Uncharacterized protein</fullName>
    </submittedName>
</protein>
<proteinExistence type="predicted"/>
<dbReference type="EMBL" id="JAGKHQ010000014">
    <property type="protein sequence ID" value="KAG7498751.1"/>
    <property type="molecule type" value="Genomic_DNA"/>
</dbReference>
<comment type="caution">
    <text evidence="1">The sequence shown here is derived from an EMBL/GenBank/DDBJ whole genome shotgun (WGS) entry which is preliminary data.</text>
</comment>
<evidence type="ECO:0000313" key="2">
    <source>
        <dbReference type="Proteomes" id="UP000693946"/>
    </source>
</evidence>
<name>A0AAV6R323_SOLSE</name>
<accession>A0AAV6R323</accession>
<evidence type="ECO:0000313" key="1">
    <source>
        <dbReference type="EMBL" id="KAG7498751.1"/>
    </source>
</evidence>
<gene>
    <name evidence="1" type="ORF">JOB18_019695</name>
</gene>
<keyword evidence="2" id="KW-1185">Reference proteome</keyword>
<dbReference type="AlphaFoldDB" id="A0AAV6R323"/>
<reference evidence="1 2" key="1">
    <citation type="journal article" date="2021" name="Sci. Rep.">
        <title>Chromosome anchoring in Senegalese sole (Solea senegalensis) reveals sex-associated markers and genome rearrangements in flatfish.</title>
        <authorList>
            <person name="Guerrero-Cozar I."/>
            <person name="Gomez-Garrido J."/>
            <person name="Berbel C."/>
            <person name="Martinez-Blanch J.F."/>
            <person name="Alioto T."/>
            <person name="Claros M.G."/>
            <person name="Gagnaire P.A."/>
            <person name="Manchado M."/>
        </authorList>
    </citation>
    <scope>NUCLEOTIDE SEQUENCE [LARGE SCALE GENOMIC DNA]</scope>
    <source>
        <strain evidence="1">Sse05_10M</strain>
    </source>
</reference>
<sequence>MASHVIATSALHLQLEARSEDAFDEKQKQKLVDRLQSCQRRVVLSVIGAISCCRDVVGTTTLKGASTRVSSSREEKCI</sequence>